<keyword evidence="5 7" id="KW-0472">Membrane</keyword>
<evidence type="ECO:0000256" key="5">
    <source>
        <dbReference type="ARBA" id="ARBA00023136"/>
    </source>
</evidence>
<evidence type="ECO:0000313" key="8">
    <source>
        <dbReference type="EMBL" id="MCH6470151.1"/>
    </source>
</evidence>
<evidence type="ECO:0000256" key="2">
    <source>
        <dbReference type="ARBA" id="ARBA00022475"/>
    </source>
</evidence>
<feature type="compositionally biased region" description="Low complexity" evidence="6">
    <location>
        <begin position="360"/>
        <end position="372"/>
    </location>
</feature>
<organism evidence="8 9">
    <name type="scientific">Sinomonas terrae</name>
    <dbReference type="NCBI Taxonomy" id="2908838"/>
    <lineage>
        <taxon>Bacteria</taxon>
        <taxon>Bacillati</taxon>
        <taxon>Actinomycetota</taxon>
        <taxon>Actinomycetes</taxon>
        <taxon>Micrococcales</taxon>
        <taxon>Micrococcaceae</taxon>
        <taxon>Sinomonas</taxon>
    </lineage>
</organism>
<evidence type="ECO:0000256" key="1">
    <source>
        <dbReference type="ARBA" id="ARBA00004651"/>
    </source>
</evidence>
<proteinExistence type="predicted"/>
<accession>A0ABS9U0E3</accession>
<evidence type="ECO:0000256" key="7">
    <source>
        <dbReference type="SAM" id="Phobius"/>
    </source>
</evidence>
<reference evidence="8 9" key="1">
    <citation type="submission" date="2022-03" db="EMBL/GenBank/DDBJ databases">
        <title>Sinomonas sp. isolated from a soil.</title>
        <authorList>
            <person name="Han J."/>
            <person name="Kim D.-U."/>
        </authorList>
    </citation>
    <scope>NUCLEOTIDE SEQUENCE [LARGE SCALE GENOMIC DNA]</scope>
    <source>
        <strain evidence="8 9">5-5</strain>
    </source>
</reference>
<dbReference type="InterPro" id="IPR017039">
    <property type="entry name" value="Virul_fac_BrkB"/>
</dbReference>
<name>A0ABS9U0E3_9MICC</name>
<keyword evidence="2" id="KW-1003">Cell membrane</keyword>
<dbReference type="Proteomes" id="UP001202922">
    <property type="component" value="Unassembled WGS sequence"/>
</dbReference>
<feature type="region of interest" description="Disordered" evidence="6">
    <location>
        <begin position="348"/>
        <end position="372"/>
    </location>
</feature>
<feature type="transmembrane region" description="Helical" evidence="7">
    <location>
        <begin position="170"/>
        <end position="195"/>
    </location>
</feature>
<comment type="caution">
    <text evidence="8">The sequence shown here is derived from an EMBL/GenBank/DDBJ whole genome shotgun (WGS) entry which is preliminary data.</text>
</comment>
<feature type="compositionally biased region" description="Basic and acidic residues" evidence="6">
    <location>
        <begin position="348"/>
        <end position="359"/>
    </location>
</feature>
<gene>
    <name evidence="8" type="ORF">L0M17_09210</name>
</gene>
<keyword evidence="9" id="KW-1185">Reference proteome</keyword>
<dbReference type="PANTHER" id="PTHR30213">
    <property type="entry name" value="INNER MEMBRANE PROTEIN YHJD"/>
    <property type="match status" value="1"/>
</dbReference>
<feature type="region of interest" description="Disordered" evidence="6">
    <location>
        <begin position="1"/>
        <end position="38"/>
    </location>
</feature>
<feature type="transmembrane region" description="Helical" evidence="7">
    <location>
        <begin position="215"/>
        <end position="235"/>
    </location>
</feature>
<evidence type="ECO:0000256" key="6">
    <source>
        <dbReference type="SAM" id="MobiDB-lite"/>
    </source>
</evidence>
<dbReference type="EMBL" id="JAKZBV010000001">
    <property type="protein sequence ID" value="MCH6470151.1"/>
    <property type="molecule type" value="Genomic_DNA"/>
</dbReference>
<evidence type="ECO:0000256" key="3">
    <source>
        <dbReference type="ARBA" id="ARBA00022692"/>
    </source>
</evidence>
<feature type="transmembrane region" description="Helical" evidence="7">
    <location>
        <begin position="247"/>
        <end position="269"/>
    </location>
</feature>
<evidence type="ECO:0000256" key="4">
    <source>
        <dbReference type="ARBA" id="ARBA00022989"/>
    </source>
</evidence>
<comment type="subcellular location">
    <subcellularLocation>
        <location evidence="1">Cell membrane</location>
        <topology evidence="1">Multi-pass membrane protein</topology>
    </subcellularLocation>
</comment>
<evidence type="ECO:0000313" key="9">
    <source>
        <dbReference type="Proteomes" id="UP001202922"/>
    </source>
</evidence>
<sequence>MSRHDTRESAKRESTWEKAEKAPPPNDARKPRRPQDVTKPSWRYIARKTLREFTNDQCMDLAAGLTYYGILALFPALLAIVSLLGLFGQAENTVSGMMNIVQSVAPGATTDTIRQPIEDLAHNPAAGLTLIGGLVGAIWSASGYVRAFGRAMNRVYEINEGRPFIRLRGTTLAVTVVAVIVVSIISAILVLSGPVAESVGNAAGLGGATVMVWNIVKWPVAIALVIGLIAVLYYFTPNVRQPKFRWMSMGSLIALVIFALATLGFGFYVGNFGHYNKTYGALGGVIILLLWVWLLNMSLLFGAEFDAEVERGRELQAGIPAEESIQLPPKSTDKIEKREEQVEKDIHYARELRHSHGEEAPQATEQAEQPYN</sequence>
<protein>
    <submittedName>
        <fullName evidence="8">YihY/virulence factor BrkB family protein</fullName>
    </submittedName>
</protein>
<keyword evidence="4 7" id="KW-1133">Transmembrane helix</keyword>
<dbReference type="NCBIfam" id="TIGR00765">
    <property type="entry name" value="yihY_not_rbn"/>
    <property type="match status" value="1"/>
</dbReference>
<feature type="transmembrane region" description="Helical" evidence="7">
    <location>
        <begin position="125"/>
        <end position="149"/>
    </location>
</feature>
<feature type="compositionally biased region" description="Basic and acidic residues" evidence="6">
    <location>
        <begin position="1"/>
        <end position="36"/>
    </location>
</feature>
<dbReference type="Pfam" id="PF03631">
    <property type="entry name" value="Virul_fac_BrkB"/>
    <property type="match status" value="1"/>
</dbReference>
<keyword evidence="3 7" id="KW-0812">Transmembrane</keyword>
<feature type="transmembrane region" description="Helical" evidence="7">
    <location>
        <begin position="281"/>
        <end position="303"/>
    </location>
</feature>
<feature type="transmembrane region" description="Helical" evidence="7">
    <location>
        <begin position="65"/>
        <end position="88"/>
    </location>
</feature>
<dbReference type="PANTHER" id="PTHR30213:SF0">
    <property type="entry name" value="UPF0761 MEMBRANE PROTEIN YIHY"/>
    <property type="match status" value="1"/>
</dbReference>
<dbReference type="RefSeq" id="WP_241053670.1">
    <property type="nucleotide sequence ID" value="NZ_JAKZBV010000001.1"/>
</dbReference>